<evidence type="ECO:0000256" key="3">
    <source>
        <dbReference type="ARBA" id="ARBA00022448"/>
    </source>
</evidence>
<accession>A0A0M0L731</accession>
<comment type="subcellular location">
    <subcellularLocation>
        <location evidence="1">Cell membrane</location>
        <topology evidence="1">Peripheral membrane protein</topology>
    </subcellularLocation>
</comment>
<dbReference type="EMBL" id="LILC01000013">
    <property type="protein sequence ID" value="KOO46453.1"/>
    <property type="molecule type" value="Genomic_DNA"/>
</dbReference>
<protein>
    <submittedName>
        <fullName evidence="9">Peptide ABC transporter ATP-binding protein</fullName>
    </submittedName>
</protein>
<dbReference type="PROSITE" id="PS50893">
    <property type="entry name" value="ABC_TRANSPORTER_2"/>
    <property type="match status" value="1"/>
</dbReference>
<organism evidence="9 10">
    <name type="scientific">Priestia koreensis</name>
    <dbReference type="NCBI Taxonomy" id="284581"/>
    <lineage>
        <taxon>Bacteria</taxon>
        <taxon>Bacillati</taxon>
        <taxon>Bacillota</taxon>
        <taxon>Bacilli</taxon>
        <taxon>Bacillales</taxon>
        <taxon>Bacillaceae</taxon>
        <taxon>Priestia</taxon>
    </lineage>
</organism>
<sequence length="335" mass="37277">MATQESLLTIEDLKVIFSTYGGDVTAVDNVSLQLNKGEVLGIVGESGSGKSVTSESILQLLDEDLTTYEGNIWFEGKNLLDMSPRQIQRLRGNDISMIFQDPMSSLNPVMSIGKQIAEVIRLHQRVSKKEAQKKVVELLRLTGIPSPEQRAKEYPHEISGGMRQRIMIAMALACEPKLLIADEPTTALDVTIQAQILNLMMELKDRLNMGVLFITHDLGVVRTVCTKVAVMYLGQVMEETDVDTLFSKPLHPYTMGLIKSVPHLDGDKTKDLPSIPGTVPPLSNIPDGCRFAPRCPFATEKCHKEAPSLAYASDSHRVRCWHYETIQKGEMEHVY</sequence>
<evidence type="ECO:0000313" key="9">
    <source>
        <dbReference type="EMBL" id="KOO46453.1"/>
    </source>
</evidence>
<dbReference type="STRING" id="284581.AMD01_11535"/>
<dbReference type="Pfam" id="PF08352">
    <property type="entry name" value="oligo_HPY"/>
    <property type="match status" value="1"/>
</dbReference>
<dbReference type="Gene3D" id="3.40.50.300">
    <property type="entry name" value="P-loop containing nucleotide triphosphate hydrolases"/>
    <property type="match status" value="1"/>
</dbReference>
<evidence type="ECO:0000259" key="8">
    <source>
        <dbReference type="PROSITE" id="PS50893"/>
    </source>
</evidence>
<keyword evidence="5" id="KW-0547">Nucleotide-binding</keyword>
<keyword evidence="3" id="KW-0813">Transport</keyword>
<gene>
    <name evidence="9" type="ORF">AMD01_11535</name>
</gene>
<dbReference type="AlphaFoldDB" id="A0A0M0L731"/>
<evidence type="ECO:0000256" key="7">
    <source>
        <dbReference type="ARBA" id="ARBA00023136"/>
    </source>
</evidence>
<dbReference type="Pfam" id="PF00005">
    <property type="entry name" value="ABC_tran"/>
    <property type="match status" value="1"/>
</dbReference>
<dbReference type="OrthoDB" id="9802264at2"/>
<comment type="caution">
    <text evidence="9">The sequence shown here is derived from an EMBL/GenBank/DDBJ whole genome shotgun (WGS) entry which is preliminary data.</text>
</comment>
<evidence type="ECO:0000256" key="4">
    <source>
        <dbReference type="ARBA" id="ARBA00022475"/>
    </source>
</evidence>
<dbReference type="InterPro" id="IPR003593">
    <property type="entry name" value="AAA+_ATPase"/>
</dbReference>
<comment type="similarity">
    <text evidence="2">Belongs to the ABC transporter superfamily.</text>
</comment>
<dbReference type="GO" id="GO:0015833">
    <property type="term" value="P:peptide transport"/>
    <property type="evidence" value="ECO:0007669"/>
    <property type="project" value="InterPro"/>
</dbReference>
<evidence type="ECO:0000256" key="1">
    <source>
        <dbReference type="ARBA" id="ARBA00004202"/>
    </source>
</evidence>
<evidence type="ECO:0000313" key="10">
    <source>
        <dbReference type="Proteomes" id="UP000037558"/>
    </source>
</evidence>
<keyword evidence="10" id="KW-1185">Reference proteome</keyword>
<dbReference type="PROSITE" id="PS00211">
    <property type="entry name" value="ABC_TRANSPORTER_1"/>
    <property type="match status" value="1"/>
</dbReference>
<dbReference type="PANTHER" id="PTHR43297:SF2">
    <property type="entry name" value="DIPEPTIDE TRANSPORT ATP-BINDING PROTEIN DPPD"/>
    <property type="match status" value="1"/>
</dbReference>
<evidence type="ECO:0000256" key="2">
    <source>
        <dbReference type="ARBA" id="ARBA00005417"/>
    </source>
</evidence>
<dbReference type="Proteomes" id="UP000037558">
    <property type="component" value="Unassembled WGS sequence"/>
</dbReference>
<dbReference type="NCBIfam" id="TIGR01727">
    <property type="entry name" value="oligo_HPY"/>
    <property type="match status" value="1"/>
</dbReference>
<dbReference type="SUPFAM" id="SSF52540">
    <property type="entry name" value="P-loop containing nucleoside triphosphate hydrolases"/>
    <property type="match status" value="1"/>
</dbReference>
<dbReference type="PANTHER" id="PTHR43297">
    <property type="entry name" value="OLIGOPEPTIDE TRANSPORT ATP-BINDING PROTEIN APPD"/>
    <property type="match status" value="1"/>
</dbReference>
<evidence type="ECO:0000256" key="6">
    <source>
        <dbReference type="ARBA" id="ARBA00022840"/>
    </source>
</evidence>
<dbReference type="InterPro" id="IPR017871">
    <property type="entry name" value="ABC_transporter-like_CS"/>
</dbReference>
<keyword evidence="6 9" id="KW-0067">ATP-binding</keyword>
<keyword evidence="7" id="KW-0472">Membrane</keyword>
<reference evidence="10" key="1">
    <citation type="submission" date="2015-08" db="EMBL/GenBank/DDBJ databases">
        <title>Fjat-14210 dsm16467.</title>
        <authorList>
            <person name="Liu B."/>
            <person name="Wang J."/>
            <person name="Zhu Y."/>
            <person name="Liu G."/>
            <person name="Chen Q."/>
            <person name="Chen Z."/>
            <person name="Lan J."/>
            <person name="Che J."/>
            <person name="Ge C."/>
            <person name="Shi H."/>
            <person name="Pan Z."/>
            <person name="Liu X."/>
        </authorList>
    </citation>
    <scope>NUCLEOTIDE SEQUENCE [LARGE SCALE GENOMIC DNA]</scope>
    <source>
        <strain evidence="10">DSM 16467</strain>
    </source>
</reference>
<dbReference type="InterPro" id="IPR050388">
    <property type="entry name" value="ABC_Ni/Peptide_Import"/>
</dbReference>
<dbReference type="InterPro" id="IPR003439">
    <property type="entry name" value="ABC_transporter-like_ATP-bd"/>
</dbReference>
<dbReference type="InterPro" id="IPR027417">
    <property type="entry name" value="P-loop_NTPase"/>
</dbReference>
<dbReference type="GO" id="GO:0005886">
    <property type="term" value="C:plasma membrane"/>
    <property type="evidence" value="ECO:0007669"/>
    <property type="project" value="UniProtKB-SubCell"/>
</dbReference>
<feature type="domain" description="ABC transporter" evidence="8">
    <location>
        <begin position="8"/>
        <end position="258"/>
    </location>
</feature>
<name>A0A0M0L731_9BACI</name>
<evidence type="ECO:0000256" key="5">
    <source>
        <dbReference type="ARBA" id="ARBA00022741"/>
    </source>
</evidence>
<dbReference type="PATRIC" id="fig|284581.3.peg.2422"/>
<dbReference type="FunFam" id="3.40.50.300:FF:000016">
    <property type="entry name" value="Oligopeptide ABC transporter ATP-binding component"/>
    <property type="match status" value="1"/>
</dbReference>
<keyword evidence="4" id="KW-1003">Cell membrane</keyword>
<dbReference type="GO" id="GO:0005524">
    <property type="term" value="F:ATP binding"/>
    <property type="evidence" value="ECO:0007669"/>
    <property type="project" value="UniProtKB-KW"/>
</dbReference>
<dbReference type="GO" id="GO:0016887">
    <property type="term" value="F:ATP hydrolysis activity"/>
    <property type="evidence" value="ECO:0007669"/>
    <property type="project" value="InterPro"/>
</dbReference>
<dbReference type="RefSeq" id="WP_053401545.1">
    <property type="nucleotide sequence ID" value="NZ_LILC01000013.1"/>
</dbReference>
<dbReference type="SMART" id="SM00382">
    <property type="entry name" value="AAA"/>
    <property type="match status" value="1"/>
</dbReference>
<proteinExistence type="inferred from homology"/>
<dbReference type="InterPro" id="IPR013563">
    <property type="entry name" value="Oligopep_ABC_C"/>
</dbReference>
<dbReference type="CDD" id="cd03257">
    <property type="entry name" value="ABC_NikE_OppD_transporters"/>
    <property type="match status" value="1"/>
</dbReference>